<dbReference type="InterPro" id="IPR023214">
    <property type="entry name" value="HAD_sf"/>
</dbReference>
<dbReference type="AlphaFoldDB" id="A0A7Y4H607"/>
<name>A0A7Y4H607_9BRAD</name>
<dbReference type="EMBL" id="JAAVLW010000005">
    <property type="protein sequence ID" value="NOJ48318.1"/>
    <property type="molecule type" value="Genomic_DNA"/>
</dbReference>
<sequence length="216" mass="23881">MTRPPTTRYRLAIFDFDGTLADSLPWFRSSFDDMVARFNLKPVPAEEIEGMRGMSAREIMARLNVSTWQLPAIVNDMRKRKLAAASEISLFKGIPAMLTDLQRRGIMTAIVSSDSEASVRQVLGPTTRLITCFDCGAALFGKHWKFRRVARRLGAKPSETICIGDEIRDIEAAKAAGMDSGAVTWGYALPSALQAAGPTYLFDSLNEMIERLAAMK</sequence>
<dbReference type="InterPro" id="IPR050155">
    <property type="entry name" value="HAD-like_hydrolase_sf"/>
</dbReference>
<keyword evidence="2" id="KW-1185">Reference proteome</keyword>
<dbReference type="GO" id="GO:0008967">
    <property type="term" value="F:phosphoglycolate phosphatase activity"/>
    <property type="evidence" value="ECO:0007669"/>
    <property type="project" value="TreeGrafter"/>
</dbReference>
<dbReference type="GO" id="GO:0005829">
    <property type="term" value="C:cytosol"/>
    <property type="evidence" value="ECO:0007669"/>
    <property type="project" value="TreeGrafter"/>
</dbReference>
<dbReference type="Pfam" id="PF13419">
    <property type="entry name" value="HAD_2"/>
    <property type="match status" value="1"/>
</dbReference>
<gene>
    <name evidence="1" type="ORF">HCN50_19040</name>
</gene>
<comment type="caution">
    <text evidence="1">The sequence shown here is derived from an EMBL/GenBank/DDBJ whole genome shotgun (WGS) entry which is preliminary data.</text>
</comment>
<dbReference type="Gene3D" id="3.40.50.1000">
    <property type="entry name" value="HAD superfamily/HAD-like"/>
    <property type="match status" value="1"/>
</dbReference>
<dbReference type="Gene3D" id="1.10.150.240">
    <property type="entry name" value="Putative phosphatase, domain 2"/>
    <property type="match status" value="1"/>
</dbReference>
<evidence type="ECO:0000313" key="1">
    <source>
        <dbReference type="EMBL" id="NOJ48318.1"/>
    </source>
</evidence>
<dbReference type="SFLD" id="SFLDS00003">
    <property type="entry name" value="Haloacid_Dehalogenase"/>
    <property type="match status" value="1"/>
</dbReference>
<dbReference type="RefSeq" id="WP_171711170.1">
    <property type="nucleotide sequence ID" value="NZ_JAAVLW010000005.1"/>
</dbReference>
<dbReference type="InterPro" id="IPR036412">
    <property type="entry name" value="HAD-like_sf"/>
</dbReference>
<accession>A0A7Y4H607</accession>
<keyword evidence="1" id="KW-0378">Hydrolase</keyword>
<evidence type="ECO:0000313" key="2">
    <source>
        <dbReference type="Proteomes" id="UP000528734"/>
    </source>
</evidence>
<proteinExistence type="predicted"/>
<dbReference type="PANTHER" id="PTHR43434">
    <property type="entry name" value="PHOSPHOGLYCOLATE PHOSPHATASE"/>
    <property type="match status" value="1"/>
</dbReference>
<dbReference type="Proteomes" id="UP000528734">
    <property type="component" value="Unassembled WGS sequence"/>
</dbReference>
<organism evidence="1 2">
    <name type="scientific">Bradyrhizobium archetypum</name>
    <dbReference type="NCBI Taxonomy" id="2721160"/>
    <lineage>
        <taxon>Bacteria</taxon>
        <taxon>Pseudomonadati</taxon>
        <taxon>Pseudomonadota</taxon>
        <taxon>Alphaproteobacteria</taxon>
        <taxon>Hyphomicrobiales</taxon>
        <taxon>Nitrobacteraceae</taxon>
        <taxon>Bradyrhizobium</taxon>
    </lineage>
</organism>
<dbReference type="SUPFAM" id="SSF56784">
    <property type="entry name" value="HAD-like"/>
    <property type="match status" value="1"/>
</dbReference>
<protein>
    <submittedName>
        <fullName evidence="1">HAD hydrolase-like protein</fullName>
    </submittedName>
</protein>
<dbReference type="PANTHER" id="PTHR43434:SF13">
    <property type="entry name" value="PHOSPHOGLYCOLATE PHOSPHATASE"/>
    <property type="match status" value="1"/>
</dbReference>
<dbReference type="GO" id="GO:0006281">
    <property type="term" value="P:DNA repair"/>
    <property type="evidence" value="ECO:0007669"/>
    <property type="project" value="TreeGrafter"/>
</dbReference>
<dbReference type="InterPro" id="IPR041492">
    <property type="entry name" value="HAD_2"/>
</dbReference>
<dbReference type="SFLD" id="SFLDG01129">
    <property type="entry name" value="C1.5:_HAD__Beta-PGM__Phosphata"/>
    <property type="match status" value="1"/>
</dbReference>
<dbReference type="InterPro" id="IPR023198">
    <property type="entry name" value="PGP-like_dom2"/>
</dbReference>
<reference evidence="1 2" key="1">
    <citation type="submission" date="2020-03" db="EMBL/GenBank/DDBJ databases">
        <title>Bradyrhizobium diversity isolated from nodules of Muelleranthus trifoliolatus.</title>
        <authorList>
            <person name="Klepa M."/>
            <person name="Helene L."/>
            <person name="Hungria M."/>
        </authorList>
    </citation>
    <scope>NUCLEOTIDE SEQUENCE [LARGE SCALE GENOMIC DNA]</scope>
    <source>
        <strain evidence="1 2">WSM 1744</strain>
    </source>
</reference>